<feature type="region of interest" description="Disordered" evidence="2">
    <location>
        <begin position="12"/>
        <end position="40"/>
    </location>
</feature>
<feature type="compositionally biased region" description="Basic residues" evidence="2">
    <location>
        <begin position="99"/>
        <end position="114"/>
    </location>
</feature>
<reference evidence="3" key="1">
    <citation type="journal article" date="2022" name="bioRxiv">
        <title>Sequencing and chromosome-scale assembly of the giantPleurodeles waltlgenome.</title>
        <authorList>
            <person name="Brown T."/>
            <person name="Elewa A."/>
            <person name="Iarovenko S."/>
            <person name="Subramanian E."/>
            <person name="Araus A.J."/>
            <person name="Petzold A."/>
            <person name="Susuki M."/>
            <person name="Suzuki K.-i.T."/>
            <person name="Hayashi T."/>
            <person name="Toyoda A."/>
            <person name="Oliveira C."/>
            <person name="Osipova E."/>
            <person name="Leigh N.D."/>
            <person name="Simon A."/>
            <person name="Yun M.H."/>
        </authorList>
    </citation>
    <scope>NUCLEOTIDE SEQUENCE</scope>
    <source>
        <strain evidence="3">20211129_DDA</strain>
        <tissue evidence="3">Liver</tissue>
    </source>
</reference>
<dbReference type="EMBL" id="JANPWB010000011">
    <property type="protein sequence ID" value="KAJ1127467.1"/>
    <property type="molecule type" value="Genomic_DNA"/>
</dbReference>
<protein>
    <submittedName>
        <fullName evidence="3">Uncharacterized protein</fullName>
    </submittedName>
</protein>
<keyword evidence="4" id="KW-1185">Reference proteome</keyword>
<evidence type="ECO:0000256" key="2">
    <source>
        <dbReference type="SAM" id="MobiDB-lite"/>
    </source>
</evidence>
<sequence>MITEKLIYTEAKNSMKRKKSKKSEKMMHPVSSSGGEFLGNEKASCLSEDSRRAAEQFDLYTIQPSNYSHKGTISCQRQDAKNEAHLQAIGGMNLENKNGVKKKKSLNKAGKRGRPSGTTKLAGYRTSTGRPLGTTKAAGFKTSPGRPLGTTRAAGYKVSPGRPPGSIKALSRLANLSFTCTGAAFPYTVTCTKEMHATADEEDEETDIKVKQIME</sequence>
<name>A0AAV7PGN0_PLEWA</name>
<gene>
    <name evidence="3" type="ORF">NDU88_005869</name>
</gene>
<organism evidence="3 4">
    <name type="scientific">Pleurodeles waltl</name>
    <name type="common">Iberian ribbed newt</name>
    <dbReference type="NCBI Taxonomy" id="8319"/>
    <lineage>
        <taxon>Eukaryota</taxon>
        <taxon>Metazoa</taxon>
        <taxon>Chordata</taxon>
        <taxon>Craniata</taxon>
        <taxon>Vertebrata</taxon>
        <taxon>Euteleostomi</taxon>
        <taxon>Amphibia</taxon>
        <taxon>Batrachia</taxon>
        <taxon>Caudata</taxon>
        <taxon>Salamandroidea</taxon>
        <taxon>Salamandridae</taxon>
        <taxon>Pleurodelinae</taxon>
        <taxon>Pleurodeles</taxon>
    </lineage>
</organism>
<dbReference type="PANTHER" id="PTHR31894">
    <property type="entry name" value="UPF0461 PROTEIN C5ORF24"/>
    <property type="match status" value="1"/>
</dbReference>
<dbReference type="Pfam" id="PF17724">
    <property type="entry name" value="DUF5568"/>
    <property type="match status" value="2"/>
</dbReference>
<comment type="similarity">
    <text evidence="1">Belongs to the UPF0461 family.</text>
</comment>
<comment type="caution">
    <text evidence="3">The sequence shown here is derived from an EMBL/GenBank/DDBJ whole genome shotgun (WGS) entry which is preliminary data.</text>
</comment>
<feature type="region of interest" description="Disordered" evidence="2">
    <location>
        <begin position="90"/>
        <end position="160"/>
    </location>
</feature>
<accession>A0AAV7PGN0</accession>
<evidence type="ECO:0000313" key="4">
    <source>
        <dbReference type="Proteomes" id="UP001066276"/>
    </source>
</evidence>
<dbReference type="InterPro" id="IPR040419">
    <property type="entry name" value="DUF5568"/>
</dbReference>
<proteinExistence type="inferred from homology"/>
<dbReference type="Proteomes" id="UP001066276">
    <property type="component" value="Chromosome 7"/>
</dbReference>
<dbReference type="AlphaFoldDB" id="A0AAV7PGN0"/>
<dbReference type="PANTHER" id="PTHR31894:SF0">
    <property type="entry name" value="UPF0461 PROTEIN C5ORF24"/>
    <property type="match status" value="1"/>
</dbReference>
<evidence type="ECO:0000313" key="3">
    <source>
        <dbReference type="EMBL" id="KAJ1127467.1"/>
    </source>
</evidence>
<evidence type="ECO:0000256" key="1">
    <source>
        <dbReference type="ARBA" id="ARBA00010106"/>
    </source>
</evidence>